<name>A0A3L6RI66_PANMI</name>
<dbReference type="EMBL" id="PQIB02000008">
    <property type="protein sequence ID" value="RLN04194.1"/>
    <property type="molecule type" value="Genomic_DNA"/>
</dbReference>
<organism evidence="1 2">
    <name type="scientific">Panicum miliaceum</name>
    <name type="common">Proso millet</name>
    <name type="synonym">Broomcorn millet</name>
    <dbReference type="NCBI Taxonomy" id="4540"/>
    <lineage>
        <taxon>Eukaryota</taxon>
        <taxon>Viridiplantae</taxon>
        <taxon>Streptophyta</taxon>
        <taxon>Embryophyta</taxon>
        <taxon>Tracheophyta</taxon>
        <taxon>Spermatophyta</taxon>
        <taxon>Magnoliopsida</taxon>
        <taxon>Liliopsida</taxon>
        <taxon>Poales</taxon>
        <taxon>Poaceae</taxon>
        <taxon>PACMAD clade</taxon>
        <taxon>Panicoideae</taxon>
        <taxon>Panicodae</taxon>
        <taxon>Paniceae</taxon>
        <taxon>Panicinae</taxon>
        <taxon>Panicum</taxon>
        <taxon>Panicum sect. Panicum</taxon>
    </lineage>
</organism>
<dbReference type="STRING" id="4540.A0A3L6RI66"/>
<reference evidence="2" key="1">
    <citation type="journal article" date="2019" name="Nat. Commun.">
        <title>The genome of broomcorn millet.</title>
        <authorList>
            <person name="Zou C."/>
            <person name="Miki D."/>
            <person name="Li D."/>
            <person name="Tang Q."/>
            <person name="Xiao L."/>
            <person name="Rajput S."/>
            <person name="Deng P."/>
            <person name="Jia W."/>
            <person name="Huang R."/>
            <person name="Zhang M."/>
            <person name="Sun Y."/>
            <person name="Hu J."/>
            <person name="Fu X."/>
            <person name="Schnable P.S."/>
            <person name="Li F."/>
            <person name="Zhang H."/>
            <person name="Feng B."/>
            <person name="Zhu X."/>
            <person name="Liu R."/>
            <person name="Schnable J.C."/>
            <person name="Zhu J.-K."/>
            <person name="Zhang H."/>
        </authorList>
    </citation>
    <scope>NUCLEOTIDE SEQUENCE [LARGE SCALE GENOMIC DNA]</scope>
</reference>
<sequence>MGATPVRWPRVLTPAQLAGAIRRQKNPLEAVHLYSDAPRRYPPSYRHNDDVRSSLLTAAAGSPALPSLLRRLIQMTKNRTYMLGNDNYNWSPSNMASRQGTTVRSFNINSPNKDDMDDEIAYVNVNVNDEHEAGEVLWYS</sequence>
<keyword evidence="2" id="KW-1185">Reference proteome</keyword>
<gene>
    <name evidence="1" type="ORF">C2845_PM13G16970</name>
</gene>
<dbReference type="Proteomes" id="UP000275267">
    <property type="component" value="Unassembled WGS sequence"/>
</dbReference>
<evidence type="ECO:0000313" key="1">
    <source>
        <dbReference type="EMBL" id="RLN04194.1"/>
    </source>
</evidence>
<accession>A0A3L6RI66</accession>
<protein>
    <submittedName>
        <fullName evidence="1">Uncharacterized protein</fullName>
    </submittedName>
</protein>
<evidence type="ECO:0000313" key="2">
    <source>
        <dbReference type="Proteomes" id="UP000275267"/>
    </source>
</evidence>
<dbReference type="AlphaFoldDB" id="A0A3L6RI66"/>
<comment type="caution">
    <text evidence="1">The sequence shown here is derived from an EMBL/GenBank/DDBJ whole genome shotgun (WGS) entry which is preliminary data.</text>
</comment>
<proteinExistence type="predicted"/>